<dbReference type="EMBL" id="CP001134">
    <property type="protein sequence ID" value="ACH64815.1"/>
    <property type="molecule type" value="Genomic_DNA"/>
</dbReference>
<protein>
    <submittedName>
        <fullName evidence="1">Uncharacterized protein</fullName>
    </submittedName>
</protein>
<reference evidence="2" key="1">
    <citation type="submission" date="2008-08" db="EMBL/GenBank/DDBJ databases">
        <title>Complete sequence of Vibrio fischeri strain MJ11.</title>
        <authorList>
            <person name="Mandel M.J."/>
            <person name="Stabb E.V."/>
            <person name="Ruby E.G."/>
            <person name="Ferriera S."/>
            <person name="Johnson J."/>
            <person name="Kravitz S."/>
            <person name="Beeson K."/>
            <person name="Sutton G."/>
            <person name="Rogers Y.-H."/>
            <person name="Friedman R."/>
            <person name="Frazier M."/>
            <person name="Venter J.C."/>
        </authorList>
    </citation>
    <scope>NUCLEOTIDE SEQUENCE [LARGE SCALE GENOMIC DNA]</scope>
    <source>
        <strain evidence="2">MJ11</strain>
        <plasmid evidence="2">Plasmid pMJ100</plasmid>
    </source>
</reference>
<reference evidence="1 2" key="2">
    <citation type="journal article" date="2009" name="Nature">
        <title>A single regulatory gene is sufficient to alter bacterial host range.</title>
        <authorList>
            <person name="Mandel M.J."/>
            <person name="Wollenberg M.S."/>
            <person name="Stabb E.V."/>
            <person name="Visick K.L."/>
            <person name="Ruby E.G."/>
        </authorList>
    </citation>
    <scope>NUCLEOTIDE SEQUENCE [LARGE SCALE GENOMIC DNA]</scope>
    <source>
        <strain evidence="1 2">MJ11</strain>
        <plasmid evidence="2">Plasmid pMJ100</plasmid>
    </source>
</reference>
<gene>
    <name evidence="1" type="ordered locus">VFMJ11_B0008</name>
</gene>
<proteinExistence type="predicted"/>
<dbReference type="KEGG" id="vfm:VFMJ11_B0008"/>
<keyword evidence="1" id="KW-0614">Plasmid</keyword>
<evidence type="ECO:0000313" key="2">
    <source>
        <dbReference type="Proteomes" id="UP000001857"/>
    </source>
</evidence>
<dbReference type="Proteomes" id="UP000001857">
    <property type="component" value="Plasmid pMJ100"/>
</dbReference>
<name>B5EVV1_ALIFM</name>
<dbReference type="AlphaFoldDB" id="B5EVV1"/>
<dbReference type="RefSeq" id="WP_012534598.1">
    <property type="nucleotide sequence ID" value="NC_011185.1"/>
</dbReference>
<geneLocation type="plasmid" evidence="1 2">
    <name>pMJ100</name>
</geneLocation>
<sequence length="311" mass="35549">MNNSSWKNKEYLDQIERFAKMLSKSKAIHITFRNDEETCFMLCLMADSWNIHPHVVAANSFYDNFGRLSHTGKLLKLILTSSPLVKSVDVKHEGNWDLVSNKFKMVDNVPVPLWEPSIESTLSCTVTVTLTDDKQYTETTVLGDLDPSFRELNQAWAMRPYNQIHNHTLRQITNGKLSHIVLDMDSTEAFEEQNAANKLGNLESIVIKTSKEQNSDTHEIDANFDDDIESELIESTPQKSDDFVQLKEKQTNLLMLIVDCSIESINKQKKIEEWVKEAQAAKTNLTDIEQHEVSNLYDELVKKLQSQTVAA</sequence>
<dbReference type="HOGENOM" id="CLU_894141_0_0_6"/>
<accession>B5EVV1</accession>
<organism evidence="1 2">
    <name type="scientific">Aliivibrio fischeri (strain MJ11)</name>
    <name type="common">Vibrio fischeri</name>
    <dbReference type="NCBI Taxonomy" id="388396"/>
    <lineage>
        <taxon>Bacteria</taxon>
        <taxon>Pseudomonadati</taxon>
        <taxon>Pseudomonadota</taxon>
        <taxon>Gammaproteobacteria</taxon>
        <taxon>Vibrionales</taxon>
        <taxon>Vibrionaceae</taxon>
        <taxon>Aliivibrio</taxon>
    </lineage>
</organism>
<evidence type="ECO:0000313" key="1">
    <source>
        <dbReference type="EMBL" id="ACH64815.1"/>
    </source>
</evidence>